<reference evidence="7" key="1">
    <citation type="journal article" date="2019" name="Int. J. Syst. Evol. Microbiol.">
        <title>The Global Catalogue of Microorganisms (GCM) 10K type strain sequencing project: providing services to taxonomists for standard genome sequencing and annotation.</title>
        <authorList>
            <consortium name="The Broad Institute Genomics Platform"/>
            <consortium name="The Broad Institute Genome Sequencing Center for Infectious Disease"/>
            <person name="Wu L."/>
            <person name="Ma J."/>
        </authorList>
    </citation>
    <scope>NUCLEOTIDE SEQUENCE [LARGE SCALE GENOMIC DNA]</scope>
    <source>
        <strain evidence="7">JCM 16923</strain>
    </source>
</reference>
<comment type="caution">
    <text evidence="6">The sequence shown here is derived from an EMBL/GenBank/DDBJ whole genome shotgun (WGS) entry which is preliminary data.</text>
</comment>
<evidence type="ECO:0000256" key="4">
    <source>
        <dbReference type="PROSITE-ProRule" id="PRU00335"/>
    </source>
</evidence>
<dbReference type="PANTHER" id="PTHR30055:SF174">
    <property type="entry name" value="TRANSCRIPTIONAL REGULATORY PROTEIN (PROBABLY TETR-FAMILY)-RELATED"/>
    <property type="match status" value="1"/>
</dbReference>
<gene>
    <name evidence="6" type="ORF">GCM10022231_01020</name>
</gene>
<evidence type="ECO:0000256" key="2">
    <source>
        <dbReference type="ARBA" id="ARBA00023125"/>
    </source>
</evidence>
<dbReference type="InterPro" id="IPR009057">
    <property type="entry name" value="Homeodomain-like_sf"/>
</dbReference>
<keyword evidence="2 4" id="KW-0238">DNA-binding</keyword>
<dbReference type="InterPro" id="IPR054129">
    <property type="entry name" value="DesT_TetR_C"/>
</dbReference>
<proteinExistence type="predicted"/>
<dbReference type="Gene3D" id="1.10.357.10">
    <property type="entry name" value="Tetracycline Repressor, domain 2"/>
    <property type="match status" value="1"/>
</dbReference>
<keyword evidence="1" id="KW-0805">Transcription regulation</keyword>
<dbReference type="InterPro" id="IPR001647">
    <property type="entry name" value="HTH_TetR"/>
</dbReference>
<evidence type="ECO:0000256" key="1">
    <source>
        <dbReference type="ARBA" id="ARBA00023015"/>
    </source>
</evidence>
<feature type="domain" description="HTH tetR-type" evidence="5">
    <location>
        <begin position="16"/>
        <end position="76"/>
    </location>
</feature>
<dbReference type="Proteomes" id="UP001418444">
    <property type="component" value="Unassembled WGS sequence"/>
</dbReference>
<dbReference type="RefSeq" id="WP_344779496.1">
    <property type="nucleotide sequence ID" value="NZ_BAAAZW010000001.1"/>
</dbReference>
<dbReference type="Pfam" id="PF21943">
    <property type="entry name" value="TetR_C_46"/>
    <property type="match status" value="1"/>
</dbReference>
<organism evidence="6 7">
    <name type="scientific">Gordonia caeni</name>
    <dbReference type="NCBI Taxonomy" id="1007097"/>
    <lineage>
        <taxon>Bacteria</taxon>
        <taxon>Bacillati</taxon>
        <taxon>Actinomycetota</taxon>
        <taxon>Actinomycetes</taxon>
        <taxon>Mycobacteriales</taxon>
        <taxon>Gordoniaceae</taxon>
        <taxon>Gordonia</taxon>
    </lineage>
</organism>
<sequence length="201" mass="22090">MSTSSVPRPRRRLGVDDRRAELLGAGVRLLAAHSYDEITVAMVAAEASASPGLIYHYFQNKHGYFLAVVEREAARLAEATRTRSELPPRDRLIASLDGYLDYVQESPLAYKALYRGAMGADAGVRAIMDANLALQGERLLEALSPDEPPPVLLVITVRGWLSYLVTACLNWIDLGGVSRDDLRDLCLRTLADSLSHLRNVS</sequence>
<dbReference type="PROSITE" id="PS50977">
    <property type="entry name" value="HTH_TETR_2"/>
    <property type="match status" value="1"/>
</dbReference>
<accession>A0ABP7NIG2</accession>
<feature type="DNA-binding region" description="H-T-H motif" evidence="4">
    <location>
        <begin position="39"/>
        <end position="58"/>
    </location>
</feature>
<evidence type="ECO:0000313" key="7">
    <source>
        <dbReference type="Proteomes" id="UP001418444"/>
    </source>
</evidence>
<dbReference type="Pfam" id="PF00440">
    <property type="entry name" value="TetR_N"/>
    <property type="match status" value="1"/>
</dbReference>
<evidence type="ECO:0000256" key="3">
    <source>
        <dbReference type="ARBA" id="ARBA00023163"/>
    </source>
</evidence>
<dbReference type="EMBL" id="BAAAZW010000001">
    <property type="protein sequence ID" value="GAA3947791.1"/>
    <property type="molecule type" value="Genomic_DNA"/>
</dbReference>
<dbReference type="SUPFAM" id="SSF46689">
    <property type="entry name" value="Homeodomain-like"/>
    <property type="match status" value="1"/>
</dbReference>
<dbReference type="InterPro" id="IPR050109">
    <property type="entry name" value="HTH-type_TetR-like_transc_reg"/>
</dbReference>
<dbReference type="PANTHER" id="PTHR30055">
    <property type="entry name" value="HTH-TYPE TRANSCRIPTIONAL REGULATOR RUTR"/>
    <property type="match status" value="1"/>
</dbReference>
<name>A0ABP7NIG2_9ACTN</name>
<keyword evidence="3" id="KW-0804">Transcription</keyword>
<evidence type="ECO:0000313" key="6">
    <source>
        <dbReference type="EMBL" id="GAA3947791.1"/>
    </source>
</evidence>
<protein>
    <submittedName>
        <fullName evidence="6">TetR/AcrR family transcriptional regulator</fullName>
    </submittedName>
</protein>
<evidence type="ECO:0000259" key="5">
    <source>
        <dbReference type="PROSITE" id="PS50977"/>
    </source>
</evidence>
<keyword evidence="7" id="KW-1185">Reference proteome</keyword>